<reference evidence="2 3" key="1">
    <citation type="submission" date="2015-01" db="EMBL/GenBank/DDBJ databases">
        <title>Evolution of Trichinella species and genotypes.</title>
        <authorList>
            <person name="Korhonen P.K."/>
            <person name="Edoardo P."/>
            <person name="Giuseppe L.R."/>
            <person name="Gasser R.B."/>
        </authorList>
    </citation>
    <scope>NUCLEOTIDE SEQUENCE [LARGE SCALE GENOMIC DNA]</scope>
    <source>
        <strain evidence="2">ISS1980</strain>
    </source>
</reference>
<dbReference type="PANTHER" id="PTHR33327">
    <property type="entry name" value="ENDONUCLEASE"/>
    <property type="match status" value="1"/>
</dbReference>
<gene>
    <name evidence="2" type="ORF">T10_8769</name>
</gene>
<dbReference type="Proteomes" id="UP000054843">
    <property type="component" value="Unassembled WGS sequence"/>
</dbReference>
<organism evidence="2 3">
    <name type="scientific">Trichinella papuae</name>
    <dbReference type="NCBI Taxonomy" id="268474"/>
    <lineage>
        <taxon>Eukaryota</taxon>
        <taxon>Metazoa</taxon>
        <taxon>Ecdysozoa</taxon>
        <taxon>Nematoda</taxon>
        <taxon>Enoplea</taxon>
        <taxon>Dorylaimia</taxon>
        <taxon>Trichinellida</taxon>
        <taxon>Trichinellidae</taxon>
        <taxon>Trichinella</taxon>
    </lineage>
</organism>
<dbReference type="STRING" id="268474.A0A0V1MTG1"/>
<proteinExistence type="predicted"/>
<dbReference type="PANTHER" id="PTHR33327:SF3">
    <property type="entry name" value="RNA-DIRECTED DNA POLYMERASE"/>
    <property type="match status" value="1"/>
</dbReference>
<evidence type="ECO:0000313" key="2">
    <source>
        <dbReference type="EMBL" id="KRZ75002.1"/>
    </source>
</evidence>
<keyword evidence="3" id="KW-1185">Reference proteome</keyword>
<dbReference type="EMBL" id="JYDO01000043">
    <property type="protein sequence ID" value="KRZ75002.1"/>
    <property type="molecule type" value="Genomic_DNA"/>
</dbReference>
<name>A0A0V1MTG1_9BILA</name>
<evidence type="ECO:0000313" key="3">
    <source>
        <dbReference type="Proteomes" id="UP000054843"/>
    </source>
</evidence>
<dbReference type="Pfam" id="PF23055">
    <property type="entry name" value="DUF7041"/>
    <property type="match status" value="1"/>
</dbReference>
<protein>
    <recommendedName>
        <fullName evidence="1">DUF7041 domain-containing protein</fullName>
    </recommendedName>
</protein>
<sequence length="162" mass="18892">MRSFPSNLFPLNDFWGRYQGAFQRHEFAMREPTFTVATHFLSTSYPLAWFEEVEAQLHTRQIFTNMAMCYYVFSALNQDPACQITDVLLHRPDTDKYKSIKALIMMLLCPSESERAVKLQNMEGLGEHTLFKLMSEMLDCWRVQQSSPVGEPHFVVDLPEDE</sequence>
<accession>A0A0V1MTG1</accession>
<evidence type="ECO:0000259" key="1">
    <source>
        <dbReference type="Pfam" id="PF23055"/>
    </source>
</evidence>
<dbReference type="AlphaFoldDB" id="A0A0V1MTG1"/>
<feature type="domain" description="DUF7041" evidence="1">
    <location>
        <begin position="45"/>
        <end position="119"/>
    </location>
</feature>
<comment type="caution">
    <text evidence="2">The sequence shown here is derived from an EMBL/GenBank/DDBJ whole genome shotgun (WGS) entry which is preliminary data.</text>
</comment>
<dbReference type="InterPro" id="IPR055469">
    <property type="entry name" value="DUF7041"/>
</dbReference>